<evidence type="ECO:0000313" key="1">
    <source>
        <dbReference type="EMBL" id="GIY80028.1"/>
    </source>
</evidence>
<dbReference type="AlphaFoldDB" id="A0AAV4WEI3"/>
<proteinExistence type="predicted"/>
<sequence length="98" mass="11298">MLLRQRCTQGARATSGAHTKSTFLVDNFSPEFPGGRERGRRSKSTAIKKYLLRYADFIPESGKCSWNGKDSIDLLGLTFEELKWMRRFNFCGKRSTVW</sequence>
<dbReference type="Proteomes" id="UP001054837">
    <property type="component" value="Unassembled WGS sequence"/>
</dbReference>
<accession>A0AAV4WEI3</accession>
<name>A0AAV4WEI3_9ARAC</name>
<dbReference type="EMBL" id="BPLQ01014469">
    <property type="protein sequence ID" value="GIY80028.1"/>
    <property type="molecule type" value="Genomic_DNA"/>
</dbReference>
<gene>
    <name evidence="1" type="ORF">CDAR_507241</name>
</gene>
<evidence type="ECO:0000313" key="2">
    <source>
        <dbReference type="Proteomes" id="UP001054837"/>
    </source>
</evidence>
<keyword evidence="2" id="KW-1185">Reference proteome</keyword>
<organism evidence="1 2">
    <name type="scientific">Caerostris darwini</name>
    <dbReference type="NCBI Taxonomy" id="1538125"/>
    <lineage>
        <taxon>Eukaryota</taxon>
        <taxon>Metazoa</taxon>
        <taxon>Ecdysozoa</taxon>
        <taxon>Arthropoda</taxon>
        <taxon>Chelicerata</taxon>
        <taxon>Arachnida</taxon>
        <taxon>Araneae</taxon>
        <taxon>Araneomorphae</taxon>
        <taxon>Entelegynae</taxon>
        <taxon>Araneoidea</taxon>
        <taxon>Araneidae</taxon>
        <taxon>Caerostris</taxon>
    </lineage>
</organism>
<comment type="caution">
    <text evidence="1">The sequence shown here is derived from an EMBL/GenBank/DDBJ whole genome shotgun (WGS) entry which is preliminary data.</text>
</comment>
<protein>
    <submittedName>
        <fullName evidence="1">Uncharacterized protein</fullName>
    </submittedName>
</protein>
<reference evidence="1 2" key="1">
    <citation type="submission" date="2021-06" db="EMBL/GenBank/DDBJ databases">
        <title>Caerostris darwini draft genome.</title>
        <authorList>
            <person name="Kono N."/>
            <person name="Arakawa K."/>
        </authorList>
    </citation>
    <scope>NUCLEOTIDE SEQUENCE [LARGE SCALE GENOMIC DNA]</scope>
</reference>